<dbReference type="InterPro" id="IPR036291">
    <property type="entry name" value="NAD(P)-bd_dom_sf"/>
</dbReference>
<proteinExistence type="predicted"/>
<evidence type="ECO:0000259" key="1">
    <source>
        <dbReference type="Pfam" id="PF01370"/>
    </source>
</evidence>
<gene>
    <name evidence="2" type="ORF">GGQ83_000664</name>
</gene>
<comment type="caution">
    <text evidence="2">The sequence shown here is derived from an EMBL/GenBank/DDBJ whole genome shotgun (WGS) entry which is preliminary data.</text>
</comment>
<dbReference type="PANTHER" id="PTHR48079">
    <property type="entry name" value="PROTEIN YEEZ"/>
    <property type="match status" value="1"/>
</dbReference>
<accession>A0A840A5K4</accession>
<dbReference type="AlphaFoldDB" id="A0A840A5K4"/>
<protein>
    <submittedName>
        <fullName evidence="2">UDP-glucose 4-epimerase</fullName>
        <ecNumber evidence="2">5.1.3.2</ecNumber>
    </submittedName>
</protein>
<dbReference type="Gene3D" id="3.40.50.720">
    <property type="entry name" value="NAD(P)-binding Rossmann-like Domain"/>
    <property type="match status" value="1"/>
</dbReference>
<sequence length="313" mass="32010">MGVQTLLVTGASGFIGGAIARRLGARGDMAVRAASRRALPGGARLDLTDPATLPPTLAGVDAVIHCAVGDAATTIAGTRHLLAAARAAGVRRFVHLSSVSVYAGTEGALAENSPRVTSEGAGYAHWKAAAERECEAAGIETVLLRPAIVHGPGSMLWVGKMGARLRHGLVGEMGAAGEGWCNPVHVDDVAAAAEAALTGRPGAYNISGAAPLTWNAYFAGLAAAMGIEPPRLSPARVARHAWLSLPLKALARAAPALRPGLPALVEAPARGELALFRQRVTYPIEAAAEGLGWHPAISVEQGWAEGAAWLRAA</sequence>
<evidence type="ECO:0000313" key="3">
    <source>
        <dbReference type="Proteomes" id="UP000553193"/>
    </source>
</evidence>
<dbReference type="Pfam" id="PF01370">
    <property type="entry name" value="Epimerase"/>
    <property type="match status" value="1"/>
</dbReference>
<dbReference type="PANTHER" id="PTHR48079:SF6">
    <property type="entry name" value="NAD(P)-BINDING DOMAIN-CONTAINING PROTEIN-RELATED"/>
    <property type="match status" value="1"/>
</dbReference>
<dbReference type="RefSeq" id="WP_184382167.1">
    <property type="nucleotide sequence ID" value="NZ_JACIDJ010000001.1"/>
</dbReference>
<feature type="domain" description="NAD-dependent epimerase/dehydratase" evidence="1">
    <location>
        <begin position="7"/>
        <end position="206"/>
    </location>
</feature>
<dbReference type="InterPro" id="IPR051783">
    <property type="entry name" value="NAD(P)-dependent_oxidoreduct"/>
</dbReference>
<dbReference type="GO" id="GO:0003978">
    <property type="term" value="F:UDP-glucose 4-epimerase activity"/>
    <property type="evidence" value="ECO:0007669"/>
    <property type="project" value="UniProtKB-EC"/>
</dbReference>
<keyword evidence="3" id="KW-1185">Reference proteome</keyword>
<evidence type="ECO:0000313" key="2">
    <source>
        <dbReference type="EMBL" id="MBB3897238.1"/>
    </source>
</evidence>
<reference evidence="2 3" key="1">
    <citation type="submission" date="2020-08" db="EMBL/GenBank/DDBJ databases">
        <title>Genomic Encyclopedia of Type Strains, Phase IV (KMG-IV): sequencing the most valuable type-strain genomes for metagenomic binning, comparative biology and taxonomic classification.</title>
        <authorList>
            <person name="Goeker M."/>
        </authorList>
    </citation>
    <scope>NUCLEOTIDE SEQUENCE [LARGE SCALE GENOMIC DNA]</scope>
    <source>
        <strain evidence="2 3">DSM 19979</strain>
    </source>
</reference>
<dbReference type="GO" id="GO:0004029">
    <property type="term" value="F:aldehyde dehydrogenase (NAD+) activity"/>
    <property type="evidence" value="ECO:0007669"/>
    <property type="project" value="TreeGrafter"/>
</dbReference>
<dbReference type="Proteomes" id="UP000553193">
    <property type="component" value="Unassembled WGS sequence"/>
</dbReference>
<dbReference type="EMBL" id="JACIDJ010000001">
    <property type="protein sequence ID" value="MBB3897238.1"/>
    <property type="molecule type" value="Genomic_DNA"/>
</dbReference>
<organism evidence="2 3">
    <name type="scientific">Roseococcus suduntuyensis</name>
    <dbReference type="NCBI Taxonomy" id="455361"/>
    <lineage>
        <taxon>Bacteria</taxon>
        <taxon>Pseudomonadati</taxon>
        <taxon>Pseudomonadota</taxon>
        <taxon>Alphaproteobacteria</taxon>
        <taxon>Acetobacterales</taxon>
        <taxon>Roseomonadaceae</taxon>
        <taxon>Roseococcus</taxon>
    </lineage>
</organism>
<name>A0A840A5K4_9PROT</name>
<dbReference type="GO" id="GO:0005737">
    <property type="term" value="C:cytoplasm"/>
    <property type="evidence" value="ECO:0007669"/>
    <property type="project" value="TreeGrafter"/>
</dbReference>
<keyword evidence="2" id="KW-0413">Isomerase</keyword>
<dbReference type="SUPFAM" id="SSF51735">
    <property type="entry name" value="NAD(P)-binding Rossmann-fold domains"/>
    <property type="match status" value="1"/>
</dbReference>
<dbReference type="EC" id="5.1.3.2" evidence="2"/>
<dbReference type="InterPro" id="IPR001509">
    <property type="entry name" value="Epimerase_deHydtase"/>
</dbReference>